<keyword evidence="9" id="KW-1185">Reference proteome</keyword>
<evidence type="ECO:0000313" key="9">
    <source>
        <dbReference type="Proteomes" id="UP001229651"/>
    </source>
</evidence>
<comment type="subcellular location">
    <subcellularLocation>
        <location evidence="1">Cell membrane</location>
        <topology evidence="1">Multi-pass membrane protein</topology>
    </subcellularLocation>
</comment>
<keyword evidence="5 6" id="KW-0472">Membrane</keyword>
<accession>A0ABU0EUZ3</accession>
<sequence>MVEALHAMVVDLRAGAPPALAAESAAVDAPRPVAELLQAMAGAARLGGDPAGALATIPTSRPLAEIRGRLARAWSLSQRHGLPLAELLDAVRRDIAEHLRFTTQAEAAMSGPRASAMVLAALPGFGLLLGEGMGAHPVHVLFATAGGNTLLLAGTVLIVAGAAWSARITRRGALW</sequence>
<evidence type="ECO:0000256" key="2">
    <source>
        <dbReference type="ARBA" id="ARBA00022475"/>
    </source>
</evidence>
<evidence type="ECO:0000259" key="7">
    <source>
        <dbReference type="Pfam" id="PF00482"/>
    </source>
</evidence>
<evidence type="ECO:0000256" key="5">
    <source>
        <dbReference type="ARBA" id="ARBA00023136"/>
    </source>
</evidence>
<dbReference type="Pfam" id="PF00482">
    <property type="entry name" value="T2SSF"/>
    <property type="match status" value="1"/>
</dbReference>
<evidence type="ECO:0000256" key="6">
    <source>
        <dbReference type="SAM" id="Phobius"/>
    </source>
</evidence>
<evidence type="ECO:0000313" key="8">
    <source>
        <dbReference type="EMBL" id="MDQ0378715.1"/>
    </source>
</evidence>
<dbReference type="InterPro" id="IPR018076">
    <property type="entry name" value="T2SS_GspF_dom"/>
</dbReference>
<dbReference type="Proteomes" id="UP001229651">
    <property type="component" value="Unassembled WGS sequence"/>
</dbReference>
<keyword evidence="2" id="KW-1003">Cell membrane</keyword>
<proteinExistence type="predicted"/>
<dbReference type="PANTHER" id="PTHR35007:SF4">
    <property type="entry name" value="CONSERVED TRANSMEMBRANE PROTEIN-RELATED"/>
    <property type="match status" value="1"/>
</dbReference>
<dbReference type="RefSeq" id="WP_306991618.1">
    <property type="nucleotide sequence ID" value="NZ_JAUSUT010000001.1"/>
</dbReference>
<feature type="transmembrane region" description="Helical" evidence="6">
    <location>
        <begin position="140"/>
        <end position="164"/>
    </location>
</feature>
<keyword evidence="4 6" id="KW-1133">Transmembrane helix</keyword>
<organism evidence="8 9">
    <name type="scientific">Amycolatopsis thermophila</name>
    <dbReference type="NCBI Taxonomy" id="206084"/>
    <lineage>
        <taxon>Bacteria</taxon>
        <taxon>Bacillati</taxon>
        <taxon>Actinomycetota</taxon>
        <taxon>Actinomycetes</taxon>
        <taxon>Pseudonocardiales</taxon>
        <taxon>Pseudonocardiaceae</taxon>
        <taxon>Amycolatopsis</taxon>
    </lineage>
</organism>
<evidence type="ECO:0000256" key="3">
    <source>
        <dbReference type="ARBA" id="ARBA00022692"/>
    </source>
</evidence>
<evidence type="ECO:0000256" key="4">
    <source>
        <dbReference type="ARBA" id="ARBA00022989"/>
    </source>
</evidence>
<dbReference type="PANTHER" id="PTHR35007">
    <property type="entry name" value="INTEGRAL MEMBRANE PROTEIN-RELATED"/>
    <property type="match status" value="1"/>
</dbReference>
<comment type="caution">
    <text evidence="8">The sequence shown here is derived from an EMBL/GenBank/DDBJ whole genome shotgun (WGS) entry which is preliminary data.</text>
</comment>
<feature type="transmembrane region" description="Helical" evidence="6">
    <location>
        <begin position="114"/>
        <end position="134"/>
    </location>
</feature>
<name>A0ABU0EUZ3_9PSEU</name>
<feature type="domain" description="Type II secretion system protein GspF" evidence="7">
    <location>
        <begin position="5"/>
        <end position="128"/>
    </location>
</feature>
<evidence type="ECO:0000256" key="1">
    <source>
        <dbReference type="ARBA" id="ARBA00004651"/>
    </source>
</evidence>
<keyword evidence="3 6" id="KW-0812">Transmembrane</keyword>
<reference evidence="8 9" key="1">
    <citation type="submission" date="2023-07" db="EMBL/GenBank/DDBJ databases">
        <title>Sequencing the genomes of 1000 actinobacteria strains.</title>
        <authorList>
            <person name="Klenk H.-P."/>
        </authorList>
    </citation>
    <scope>NUCLEOTIDE SEQUENCE [LARGE SCALE GENOMIC DNA]</scope>
    <source>
        <strain evidence="8 9">DSM 45805</strain>
    </source>
</reference>
<protein>
    <submittedName>
        <fullName evidence="8">Tight adherence protein B</fullName>
    </submittedName>
</protein>
<gene>
    <name evidence="8" type="ORF">FB470_002709</name>
</gene>
<dbReference type="EMBL" id="JAUSUT010000001">
    <property type="protein sequence ID" value="MDQ0378715.1"/>
    <property type="molecule type" value="Genomic_DNA"/>
</dbReference>